<evidence type="ECO:0000313" key="11">
    <source>
        <dbReference type="EMBL" id="RKO90110.1"/>
    </source>
</evidence>
<evidence type="ECO:0000256" key="5">
    <source>
        <dbReference type="ARBA" id="ARBA00023157"/>
    </source>
</evidence>
<feature type="active site" evidence="7">
    <location>
        <position position="239"/>
    </location>
</feature>
<dbReference type="FunFam" id="2.40.70.10:FF:000002">
    <property type="entry name" value="Vacuolar aspartic proteinase"/>
    <property type="match status" value="1"/>
</dbReference>
<dbReference type="PROSITE" id="PS51767">
    <property type="entry name" value="PEPTIDASE_A1"/>
    <property type="match status" value="1"/>
</dbReference>
<dbReference type="SUPFAM" id="SSF50630">
    <property type="entry name" value="Acid proteases"/>
    <property type="match status" value="1"/>
</dbReference>
<evidence type="ECO:0000256" key="9">
    <source>
        <dbReference type="RuleBase" id="RU000454"/>
    </source>
</evidence>
<proteinExistence type="inferred from homology"/>
<keyword evidence="3 9" id="KW-0064">Aspartyl protease</keyword>
<dbReference type="PANTHER" id="PTHR47966">
    <property type="entry name" value="BETA-SITE APP-CLEAVING ENZYME, ISOFORM A-RELATED"/>
    <property type="match status" value="1"/>
</dbReference>
<reference evidence="12" key="1">
    <citation type="journal article" date="2018" name="Nat. Microbiol.">
        <title>Leveraging single-cell genomics to expand the fungal tree of life.</title>
        <authorList>
            <person name="Ahrendt S.R."/>
            <person name="Quandt C.A."/>
            <person name="Ciobanu D."/>
            <person name="Clum A."/>
            <person name="Salamov A."/>
            <person name="Andreopoulos B."/>
            <person name="Cheng J.F."/>
            <person name="Woyke T."/>
            <person name="Pelin A."/>
            <person name="Henrissat B."/>
            <person name="Reynolds N.K."/>
            <person name="Benny G.L."/>
            <person name="Smith M.E."/>
            <person name="James T.Y."/>
            <person name="Grigoriev I.V."/>
        </authorList>
    </citation>
    <scope>NUCLEOTIDE SEQUENCE [LARGE SCALE GENOMIC DNA]</scope>
</reference>
<sequence>MLTANSLVTRDQIPLAPVTGGGGAEHSVPLSNFLNSQYYGVIGLGTPPQDFTVVFDTGSSNLWVPSTRCSSIACWLHHRYDRKKSSSFKENGTEFAIRFGTGSLEGVISNEILTIGDLEIQGQDFGESIKEPGITFAVGRFDGILGLAYKNIAVEGAVPPFYKMVDQKLLDEPLFGAWFGDTADGEGGEITFGAVDHEHFTGPFTWAPVTRKGYWEVELQNVTIDGAEAGITTRRAAIDTGTSLIAISTEESRIINGRIGGTPNQSGQYIVDCAEIPNLPVISFTFGGKEFALEGKDYVLSIKSPFGGGSQCVSGFMGLDIPEPVGPLWIVGDAFLRKFYTVYDLGNHRVGFATAV</sequence>
<protein>
    <submittedName>
        <fullName evidence="11">Aspartic peptidase domain-containing protein</fullName>
    </submittedName>
</protein>
<evidence type="ECO:0000256" key="6">
    <source>
        <dbReference type="ARBA" id="ARBA00023180"/>
    </source>
</evidence>
<dbReference type="GO" id="GO:0006508">
    <property type="term" value="P:proteolysis"/>
    <property type="evidence" value="ECO:0007669"/>
    <property type="project" value="UniProtKB-KW"/>
</dbReference>
<evidence type="ECO:0000256" key="3">
    <source>
        <dbReference type="ARBA" id="ARBA00022750"/>
    </source>
</evidence>
<dbReference type="InterPro" id="IPR033121">
    <property type="entry name" value="PEPTIDASE_A1"/>
</dbReference>
<dbReference type="Pfam" id="PF00026">
    <property type="entry name" value="Asp"/>
    <property type="match status" value="1"/>
</dbReference>
<evidence type="ECO:0000313" key="12">
    <source>
        <dbReference type="Proteomes" id="UP000269721"/>
    </source>
</evidence>
<dbReference type="FunFam" id="2.40.70.10:FF:000149">
    <property type="entry name" value="Uncharacterized protein"/>
    <property type="match status" value="1"/>
</dbReference>
<feature type="domain" description="Peptidase A1" evidence="10">
    <location>
        <begin position="38"/>
        <end position="353"/>
    </location>
</feature>
<evidence type="ECO:0000256" key="2">
    <source>
        <dbReference type="ARBA" id="ARBA00022670"/>
    </source>
</evidence>
<evidence type="ECO:0000256" key="1">
    <source>
        <dbReference type="ARBA" id="ARBA00007447"/>
    </source>
</evidence>
<accession>A0A4P9WGF6</accession>
<dbReference type="GO" id="GO:0004190">
    <property type="term" value="F:aspartic-type endopeptidase activity"/>
    <property type="evidence" value="ECO:0007669"/>
    <property type="project" value="UniProtKB-KW"/>
</dbReference>
<feature type="disulfide bond" evidence="8">
    <location>
        <begin position="69"/>
        <end position="74"/>
    </location>
</feature>
<dbReference type="InterPro" id="IPR021109">
    <property type="entry name" value="Peptidase_aspartic_dom_sf"/>
</dbReference>
<keyword evidence="12" id="KW-1185">Reference proteome</keyword>
<dbReference type="OrthoDB" id="771136at2759"/>
<dbReference type="Gene3D" id="2.40.70.10">
    <property type="entry name" value="Acid Proteases"/>
    <property type="match status" value="2"/>
</dbReference>
<dbReference type="InterPro" id="IPR001969">
    <property type="entry name" value="Aspartic_peptidase_AS"/>
</dbReference>
<keyword evidence="6" id="KW-0325">Glycoprotein</keyword>
<dbReference type="AlphaFoldDB" id="A0A4P9WGF6"/>
<organism evidence="11 12">
    <name type="scientific">Blyttiomyces helicus</name>
    <dbReference type="NCBI Taxonomy" id="388810"/>
    <lineage>
        <taxon>Eukaryota</taxon>
        <taxon>Fungi</taxon>
        <taxon>Fungi incertae sedis</taxon>
        <taxon>Chytridiomycota</taxon>
        <taxon>Chytridiomycota incertae sedis</taxon>
        <taxon>Chytridiomycetes</taxon>
        <taxon>Chytridiomycetes incertae sedis</taxon>
        <taxon>Blyttiomyces</taxon>
    </lineage>
</organism>
<name>A0A4P9WGF6_9FUNG</name>
<feature type="disulfide bond" evidence="8">
    <location>
        <begin position="273"/>
        <end position="312"/>
    </location>
</feature>
<dbReference type="PRINTS" id="PR00792">
    <property type="entry name" value="PEPSIN"/>
</dbReference>
<evidence type="ECO:0000259" key="10">
    <source>
        <dbReference type="PROSITE" id="PS51767"/>
    </source>
</evidence>
<dbReference type="InterPro" id="IPR001461">
    <property type="entry name" value="Aspartic_peptidase_A1"/>
</dbReference>
<keyword evidence="5 8" id="KW-1015">Disulfide bond</keyword>
<evidence type="ECO:0000256" key="4">
    <source>
        <dbReference type="ARBA" id="ARBA00022801"/>
    </source>
</evidence>
<comment type="similarity">
    <text evidence="1 9">Belongs to the peptidase A1 family.</text>
</comment>
<feature type="active site" evidence="7">
    <location>
        <position position="56"/>
    </location>
</feature>
<dbReference type="EMBL" id="KZ995720">
    <property type="protein sequence ID" value="RKO90110.1"/>
    <property type="molecule type" value="Genomic_DNA"/>
</dbReference>
<dbReference type="PROSITE" id="PS00141">
    <property type="entry name" value="ASP_PROTEASE"/>
    <property type="match status" value="1"/>
</dbReference>
<dbReference type="PANTHER" id="PTHR47966:SF51">
    <property type="entry name" value="BETA-SITE APP-CLEAVING ENZYME, ISOFORM A-RELATED"/>
    <property type="match status" value="1"/>
</dbReference>
<keyword evidence="4 9" id="KW-0378">Hydrolase</keyword>
<dbReference type="Proteomes" id="UP000269721">
    <property type="component" value="Unassembled WGS sequence"/>
</dbReference>
<evidence type="ECO:0000256" key="8">
    <source>
        <dbReference type="PIRSR" id="PIRSR601461-2"/>
    </source>
</evidence>
<keyword evidence="2 9" id="KW-0645">Protease</keyword>
<evidence type="ECO:0000256" key="7">
    <source>
        <dbReference type="PIRSR" id="PIRSR601461-1"/>
    </source>
</evidence>
<gene>
    <name evidence="11" type="ORF">BDK51DRAFT_18407</name>
</gene>